<dbReference type="Pfam" id="PF18796">
    <property type="entry name" value="LPD1"/>
    <property type="match status" value="1"/>
</dbReference>
<dbReference type="AlphaFoldDB" id="Q1N5S9"/>
<feature type="domain" description="Large polyvalent protein-associated" evidence="1">
    <location>
        <begin position="182"/>
        <end position="254"/>
    </location>
</feature>
<name>Q1N5S9_9GAMM</name>
<evidence type="ECO:0000313" key="3">
    <source>
        <dbReference type="Proteomes" id="UP000004263"/>
    </source>
</evidence>
<reference evidence="2 3" key="1">
    <citation type="submission" date="2006-03" db="EMBL/GenBank/DDBJ databases">
        <authorList>
            <person name="Pinhassi J."/>
            <person name="Pedros-Alio C."/>
            <person name="Ferriera S."/>
            <person name="Johnson J."/>
            <person name="Kravitz S."/>
            <person name="Halpern A."/>
            <person name="Remington K."/>
            <person name="Beeson K."/>
            <person name="Tran B."/>
            <person name="Rogers Y.-H."/>
            <person name="Friedman R."/>
            <person name="Venter J.C."/>
        </authorList>
    </citation>
    <scope>NUCLEOTIDE SEQUENCE [LARGE SCALE GENOMIC DNA]</scope>
    <source>
        <strain evidence="2 3">RED65</strain>
    </source>
</reference>
<keyword evidence="3" id="KW-1185">Reference proteome</keyword>
<comment type="caution">
    <text evidence="2">The sequence shown here is derived from an EMBL/GenBank/DDBJ whole genome shotgun (WGS) entry which is preliminary data.</text>
</comment>
<dbReference type="OrthoDB" id="343736at2"/>
<gene>
    <name evidence="2" type="ORF">RED65_10734</name>
</gene>
<dbReference type="RefSeq" id="WP_007017284.1">
    <property type="nucleotide sequence ID" value="NZ_CH724113.1"/>
</dbReference>
<dbReference type="InterPro" id="IPR041047">
    <property type="entry name" value="LPD1"/>
</dbReference>
<dbReference type="STRING" id="207949.RED65_10734"/>
<protein>
    <recommendedName>
        <fullName evidence="1">Large polyvalent protein-associated domain-containing protein</fullName>
    </recommendedName>
</protein>
<dbReference type="Proteomes" id="UP000004263">
    <property type="component" value="Unassembled WGS sequence"/>
</dbReference>
<evidence type="ECO:0000259" key="1">
    <source>
        <dbReference type="Pfam" id="PF18796"/>
    </source>
</evidence>
<evidence type="ECO:0000313" key="2">
    <source>
        <dbReference type="EMBL" id="EAT13863.1"/>
    </source>
</evidence>
<dbReference type="EMBL" id="AAQH01000001">
    <property type="protein sequence ID" value="EAT13863.1"/>
    <property type="molecule type" value="Genomic_DNA"/>
</dbReference>
<dbReference type="NCBIfam" id="NF041907">
    <property type="entry name" value="CLCA_X"/>
    <property type="match status" value="1"/>
</dbReference>
<sequence>MKDRIFYRRGPNHRNDDVNFIDIRRRFNFRSIELGKWVTHAEKAKAANLFYDALSDLMCILSAPEDLVSLRGSLALQYGKGGQRYVSAHYDPSTRSFALAKNAGPGSIAHEWFHAFDHYICSKLYDENEVSRHQFASSYWLEDGDYKAHPINHRLVQCFQTILLSEDGEEPSDVFKQSVLVDKKMNTKYFSQPEEICARAFEAFIQDQPIKNEFLVKGTKESDEAKLGLYPQGQHRVRINYAFKDYFQSLGQALYRESQR</sequence>
<accession>Q1N5S9</accession>
<proteinExistence type="predicted"/>
<organism evidence="2 3">
    <name type="scientific">Bermanella marisrubri</name>
    <dbReference type="NCBI Taxonomy" id="207949"/>
    <lineage>
        <taxon>Bacteria</taxon>
        <taxon>Pseudomonadati</taxon>
        <taxon>Pseudomonadota</taxon>
        <taxon>Gammaproteobacteria</taxon>
        <taxon>Oceanospirillales</taxon>
        <taxon>Oceanospirillaceae</taxon>
        <taxon>Bermanella</taxon>
    </lineage>
</organism>
<dbReference type="HOGENOM" id="CLU_094219_0_0_6"/>